<evidence type="ECO:0000313" key="1">
    <source>
        <dbReference type="EMBL" id="KAI0068100.1"/>
    </source>
</evidence>
<proteinExistence type="predicted"/>
<accession>A0ACB8TI85</accession>
<organism evidence="1 2">
    <name type="scientific">Artomyces pyxidatus</name>
    <dbReference type="NCBI Taxonomy" id="48021"/>
    <lineage>
        <taxon>Eukaryota</taxon>
        <taxon>Fungi</taxon>
        <taxon>Dikarya</taxon>
        <taxon>Basidiomycota</taxon>
        <taxon>Agaricomycotina</taxon>
        <taxon>Agaricomycetes</taxon>
        <taxon>Russulales</taxon>
        <taxon>Auriscalpiaceae</taxon>
        <taxon>Artomyces</taxon>
    </lineage>
</organism>
<dbReference type="Proteomes" id="UP000814140">
    <property type="component" value="Unassembled WGS sequence"/>
</dbReference>
<dbReference type="EMBL" id="MU277188">
    <property type="protein sequence ID" value="KAI0068100.1"/>
    <property type="molecule type" value="Genomic_DNA"/>
</dbReference>
<evidence type="ECO:0000313" key="2">
    <source>
        <dbReference type="Proteomes" id="UP000814140"/>
    </source>
</evidence>
<gene>
    <name evidence="1" type="ORF">BV25DRAFT_520013</name>
</gene>
<sequence>MSAPPVPIPIPANIAQLTAPILLGILFNWCLYGILVVQVYIYSYYFPDDRRPIKILVYSVFLLESLQTAFTGADVYYWFAEGFGDLFRLQDPYISPFDTPFMSALISLIIQTFFCYRIWVLKRSLWWLCLVIVAISLLQGIGGIVGGIQGHIYGRFSEAHRSIVLVYLWLVGDAVADFLIAVTMIYLFSHSRRDENHFSSHVLSRLMRLSVETNAVSASVAILSLVMFVAAPNKSYYYCPTAVIGKIYSNTLLVTLNNRISLRDATHRRTRTLESGTLHDSPPAPRPVTYIPGPRTSSFEEQHSKSGSLTPHTIKNDIHLGGMNVRPLPVPPGSHEDYFGLG</sequence>
<protein>
    <submittedName>
        <fullName evidence="1">Uncharacterized protein</fullName>
    </submittedName>
</protein>
<comment type="caution">
    <text evidence="1">The sequence shown here is derived from an EMBL/GenBank/DDBJ whole genome shotgun (WGS) entry which is preliminary data.</text>
</comment>
<reference evidence="1" key="2">
    <citation type="journal article" date="2022" name="New Phytol.">
        <title>Evolutionary transition to the ectomycorrhizal habit in the genomes of a hyperdiverse lineage of mushroom-forming fungi.</title>
        <authorList>
            <person name="Looney B."/>
            <person name="Miyauchi S."/>
            <person name="Morin E."/>
            <person name="Drula E."/>
            <person name="Courty P.E."/>
            <person name="Kohler A."/>
            <person name="Kuo A."/>
            <person name="LaButti K."/>
            <person name="Pangilinan J."/>
            <person name="Lipzen A."/>
            <person name="Riley R."/>
            <person name="Andreopoulos W."/>
            <person name="He G."/>
            <person name="Johnson J."/>
            <person name="Nolan M."/>
            <person name="Tritt A."/>
            <person name="Barry K.W."/>
            <person name="Grigoriev I.V."/>
            <person name="Nagy L.G."/>
            <person name="Hibbett D."/>
            <person name="Henrissat B."/>
            <person name="Matheny P.B."/>
            <person name="Labbe J."/>
            <person name="Martin F.M."/>
        </authorList>
    </citation>
    <scope>NUCLEOTIDE SEQUENCE</scope>
    <source>
        <strain evidence="1">HHB10654</strain>
    </source>
</reference>
<reference evidence="1" key="1">
    <citation type="submission" date="2021-03" db="EMBL/GenBank/DDBJ databases">
        <authorList>
            <consortium name="DOE Joint Genome Institute"/>
            <person name="Ahrendt S."/>
            <person name="Looney B.P."/>
            <person name="Miyauchi S."/>
            <person name="Morin E."/>
            <person name="Drula E."/>
            <person name="Courty P.E."/>
            <person name="Chicoki N."/>
            <person name="Fauchery L."/>
            <person name="Kohler A."/>
            <person name="Kuo A."/>
            <person name="Labutti K."/>
            <person name="Pangilinan J."/>
            <person name="Lipzen A."/>
            <person name="Riley R."/>
            <person name="Andreopoulos W."/>
            <person name="He G."/>
            <person name="Johnson J."/>
            <person name="Barry K.W."/>
            <person name="Grigoriev I.V."/>
            <person name="Nagy L."/>
            <person name="Hibbett D."/>
            <person name="Henrissat B."/>
            <person name="Matheny P.B."/>
            <person name="Labbe J."/>
            <person name="Martin F."/>
        </authorList>
    </citation>
    <scope>NUCLEOTIDE SEQUENCE</scope>
    <source>
        <strain evidence="1">HHB10654</strain>
    </source>
</reference>
<keyword evidence="2" id="KW-1185">Reference proteome</keyword>
<name>A0ACB8TI85_9AGAM</name>